<evidence type="ECO:0000313" key="2">
    <source>
        <dbReference type="Proteomes" id="UP000291343"/>
    </source>
</evidence>
<gene>
    <name evidence="1" type="ORF">LSTR_LSTR005657</name>
</gene>
<evidence type="ECO:0000313" key="1">
    <source>
        <dbReference type="EMBL" id="RZF37325.1"/>
    </source>
</evidence>
<sequence>MEVAWYPEFAYSMSGTPLTMQPSAYAVPPYVGLACAVDASGGQNLFLLRGVANPSGFPMQVVDVGWLRNLTPCGPMLKLGCSKLGTRSIQLRKAKPTLCGTAYADAAWSGVPDIEYGTLDTRRPPFSRSLPWVNAAALPG</sequence>
<comment type="caution">
    <text evidence="1">The sequence shown here is derived from an EMBL/GenBank/DDBJ whole genome shotgun (WGS) entry which is preliminary data.</text>
</comment>
<name>A0A482WUP2_LAOST</name>
<dbReference type="AlphaFoldDB" id="A0A482WUP2"/>
<accession>A0A482WUP2</accession>
<protein>
    <submittedName>
        <fullName evidence="1">Uncharacterized protein</fullName>
    </submittedName>
</protein>
<reference evidence="1 2" key="1">
    <citation type="journal article" date="2017" name="Gigascience">
        <title>Genome sequence of the small brown planthopper, Laodelphax striatellus.</title>
        <authorList>
            <person name="Zhu J."/>
            <person name="Jiang F."/>
            <person name="Wang X."/>
            <person name="Yang P."/>
            <person name="Bao Y."/>
            <person name="Zhao W."/>
            <person name="Wang W."/>
            <person name="Lu H."/>
            <person name="Wang Q."/>
            <person name="Cui N."/>
            <person name="Li J."/>
            <person name="Chen X."/>
            <person name="Luo L."/>
            <person name="Yu J."/>
            <person name="Kang L."/>
            <person name="Cui F."/>
        </authorList>
    </citation>
    <scope>NUCLEOTIDE SEQUENCE [LARGE SCALE GENOMIC DNA]</scope>
    <source>
        <strain evidence="1">Lst14</strain>
    </source>
</reference>
<dbReference type="Proteomes" id="UP000291343">
    <property type="component" value="Unassembled WGS sequence"/>
</dbReference>
<proteinExistence type="predicted"/>
<keyword evidence="2" id="KW-1185">Reference proteome</keyword>
<dbReference type="EMBL" id="QKKF02024710">
    <property type="protein sequence ID" value="RZF37325.1"/>
    <property type="molecule type" value="Genomic_DNA"/>
</dbReference>
<organism evidence="1 2">
    <name type="scientific">Laodelphax striatellus</name>
    <name type="common">Small brown planthopper</name>
    <name type="synonym">Delphax striatella</name>
    <dbReference type="NCBI Taxonomy" id="195883"/>
    <lineage>
        <taxon>Eukaryota</taxon>
        <taxon>Metazoa</taxon>
        <taxon>Ecdysozoa</taxon>
        <taxon>Arthropoda</taxon>
        <taxon>Hexapoda</taxon>
        <taxon>Insecta</taxon>
        <taxon>Pterygota</taxon>
        <taxon>Neoptera</taxon>
        <taxon>Paraneoptera</taxon>
        <taxon>Hemiptera</taxon>
        <taxon>Auchenorrhyncha</taxon>
        <taxon>Fulgoroidea</taxon>
        <taxon>Delphacidae</taxon>
        <taxon>Criomorphinae</taxon>
        <taxon>Laodelphax</taxon>
    </lineage>
</organism>
<dbReference type="InParanoid" id="A0A482WUP2"/>